<reference evidence="1 2" key="1">
    <citation type="submission" date="2015-09" db="EMBL/GenBank/DDBJ databases">
        <title>Sorangium comparison.</title>
        <authorList>
            <person name="Zaburannyi N."/>
            <person name="Bunk B."/>
            <person name="Overmann J."/>
            <person name="Mueller R."/>
        </authorList>
    </citation>
    <scope>NUCLEOTIDE SEQUENCE [LARGE SCALE GENOMIC DNA]</scope>
    <source>
        <strain evidence="1 2">So ce26</strain>
    </source>
</reference>
<evidence type="ECO:0000313" key="1">
    <source>
        <dbReference type="EMBL" id="AUX45517.1"/>
    </source>
</evidence>
<name>A0A2L0F1W2_SORCE</name>
<evidence type="ECO:0000313" key="2">
    <source>
        <dbReference type="Proteomes" id="UP000238348"/>
    </source>
</evidence>
<gene>
    <name evidence="1" type="ORF">SOCE26_070090</name>
</gene>
<dbReference type="AlphaFoldDB" id="A0A2L0F1W2"/>
<proteinExistence type="predicted"/>
<dbReference type="Proteomes" id="UP000238348">
    <property type="component" value="Chromosome"/>
</dbReference>
<protein>
    <recommendedName>
        <fullName evidence="3">GntR family transcriptional regulator</fullName>
    </recommendedName>
</protein>
<accession>A0A2L0F1W2</accession>
<organism evidence="1 2">
    <name type="scientific">Sorangium cellulosum</name>
    <name type="common">Polyangium cellulosum</name>
    <dbReference type="NCBI Taxonomy" id="56"/>
    <lineage>
        <taxon>Bacteria</taxon>
        <taxon>Pseudomonadati</taxon>
        <taxon>Myxococcota</taxon>
        <taxon>Polyangia</taxon>
        <taxon>Polyangiales</taxon>
        <taxon>Polyangiaceae</taxon>
        <taxon>Sorangium</taxon>
    </lineage>
</organism>
<evidence type="ECO:0008006" key="3">
    <source>
        <dbReference type="Google" id="ProtNLM"/>
    </source>
</evidence>
<sequence>MRPSADEREEIHHIILDELVYGVFRPEAIARFQRGIGRMRERV</sequence>
<dbReference type="EMBL" id="CP012673">
    <property type="protein sequence ID" value="AUX45517.1"/>
    <property type="molecule type" value="Genomic_DNA"/>
</dbReference>